<reference evidence="2" key="1">
    <citation type="journal article" date="2022" name="Mol. Ecol. Resour.">
        <title>The genomes of chicory, endive, great burdock and yacon provide insights into Asteraceae palaeo-polyploidization history and plant inulin production.</title>
        <authorList>
            <person name="Fan W."/>
            <person name="Wang S."/>
            <person name="Wang H."/>
            <person name="Wang A."/>
            <person name="Jiang F."/>
            <person name="Liu H."/>
            <person name="Zhao H."/>
            <person name="Xu D."/>
            <person name="Zhang Y."/>
        </authorList>
    </citation>
    <scope>NUCLEOTIDE SEQUENCE [LARGE SCALE GENOMIC DNA]</scope>
    <source>
        <strain evidence="2">cv. Niubang</strain>
    </source>
</reference>
<keyword evidence="2" id="KW-1185">Reference proteome</keyword>
<reference evidence="1 2" key="2">
    <citation type="journal article" date="2022" name="Mol. Ecol. Resour.">
        <title>The genomes of chicory, endive, great burdock and yacon provide insights into Asteraceae paleo-polyploidization history and plant inulin production.</title>
        <authorList>
            <person name="Fan W."/>
            <person name="Wang S."/>
            <person name="Wang H."/>
            <person name="Wang A."/>
            <person name="Jiang F."/>
            <person name="Liu H."/>
            <person name="Zhao H."/>
            <person name="Xu D."/>
            <person name="Zhang Y."/>
        </authorList>
    </citation>
    <scope>NUCLEOTIDE SEQUENCE [LARGE SCALE GENOMIC DNA]</scope>
    <source>
        <strain evidence="2">cv. Niubang</strain>
    </source>
</reference>
<evidence type="ECO:0000313" key="2">
    <source>
        <dbReference type="Proteomes" id="UP001055879"/>
    </source>
</evidence>
<organism evidence="1 2">
    <name type="scientific">Arctium lappa</name>
    <name type="common">Greater burdock</name>
    <name type="synonym">Lappa major</name>
    <dbReference type="NCBI Taxonomy" id="4217"/>
    <lineage>
        <taxon>Eukaryota</taxon>
        <taxon>Viridiplantae</taxon>
        <taxon>Streptophyta</taxon>
        <taxon>Embryophyta</taxon>
        <taxon>Tracheophyta</taxon>
        <taxon>Spermatophyta</taxon>
        <taxon>Magnoliopsida</taxon>
        <taxon>eudicotyledons</taxon>
        <taxon>Gunneridae</taxon>
        <taxon>Pentapetalae</taxon>
        <taxon>asterids</taxon>
        <taxon>campanulids</taxon>
        <taxon>Asterales</taxon>
        <taxon>Asteraceae</taxon>
        <taxon>Carduoideae</taxon>
        <taxon>Cardueae</taxon>
        <taxon>Arctiinae</taxon>
        <taxon>Arctium</taxon>
    </lineage>
</organism>
<dbReference type="Proteomes" id="UP001055879">
    <property type="component" value="Linkage Group LG01"/>
</dbReference>
<proteinExistence type="predicted"/>
<gene>
    <name evidence="1" type="ORF">L6452_04315</name>
</gene>
<evidence type="ECO:0000313" key="1">
    <source>
        <dbReference type="EMBL" id="KAI3773116.1"/>
    </source>
</evidence>
<comment type="caution">
    <text evidence="1">The sequence shown here is derived from an EMBL/GenBank/DDBJ whole genome shotgun (WGS) entry which is preliminary data.</text>
</comment>
<sequence length="139" mass="15477">MEDICGLNYITRISNKILEVTSLISFSGLLFENIKKKNGCVLQSVNLKESLCICSLFFGNLSRIPIVSFDFDRFKVAIVHQISSPFRCRESRSVSSSPDLLLLPISFLICRTPFEGLLFFVSGCFMLTTSLPGEQLGAP</sequence>
<dbReference type="EMBL" id="CM042047">
    <property type="protein sequence ID" value="KAI3773116.1"/>
    <property type="molecule type" value="Genomic_DNA"/>
</dbReference>
<accession>A0ACB9FQK2</accession>
<protein>
    <submittedName>
        <fullName evidence="1">Uncharacterized protein</fullName>
    </submittedName>
</protein>
<name>A0ACB9FQK2_ARCLA</name>